<dbReference type="PANTHER" id="PTHR46011:SF6">
    <property type="entry name" value="HIGH ZINC ACTIVATED NUCLEAR RECEPTOR PROTEIN"/>
    <property type="match status" value="1"/>
</dbReference>
<keyword evidence="6" id="KW-0804">Transcription</keyword>
<keyword evidence="4" id="KW-0805">Transcription regulation</keyword>
<dbReference type="InterPro" id="IPR035500">
    <property type="entry name" value="NHR-like_dom_sf"/>
</dbReference>
<dbReference type="EMBL" id="BTSX01000004">
    <property type="protein sequence ID" value="GMS93781.1"/>
    <property type="molecule type" value="Genomic_DNA"/>
</dbReference>
<evidence type="ECO:0000256" key="8">
    <source>
        <dbReference type="ARBA" id="ARBA00023242"/>
    </source>
</evidence>
<evidence type="ECO:0000256" key="3">
    <source>
        <dbReference type="ARBA" id="ARBA00022833"/>
    </source>
</evidence>
<dbReference type="InterPro" id="IPR000536">
    <property type="entry name" value="Nucl_hrmn_rcpt_lig-bd"/>
</dbReference>
<dbReference type="SMART" id="SM00430">
    <property type="entry name" value="HOLI"/>
    <property type="match status" value="1"/>
</dbReference>
<keyword evidence="2" id="KW-0863">Zinc-finger</keyword>
<dbReference type="PANTHER" id="PTHR46011">
    <property type="entry name" value="NUCLEAR HORMONE RECEPTOR FAMILY MEMBER NHR-86-RELATED"/>
    <property type="match status" value="1"/>
</dbReference>
<keyword evidence="3" id="KW-0862">Zinc</keyword>
<dbReference type="AlphaFoldDB" id="A0AAV5THJ6"/>
<dbReference type="SMART" id="SM00399">
    <property type="entry name" value="ZnF_C4"/>
    <property type="match status" value="1"/>
</dbReference>
<evidence type="ECO:0000256" key="1">
    <source>
        <dbReference type="ARBA" id="ARBA00022723"/>
    </source>
</evidence>
<evidence type="ECO:0000256" key="2">
    <source>
        <dbReference type="ARBA" id="ARBA00022771"/>
    </source>
</evidence>
<evidence type="ECO:0000256" key="5">
    <source>
        <dbReference type="ARBA" id="ARBA00023125"/>
    </source>
</evidence>
<evidence type="ECO:0000256" key="6">
    <source>
        <dbReference type="ARBA" id="ARBA00023163"/>
    </source>
</evidence>
<protein>
    <recommendedName>
        <fullName evidence="9">Nuclear receptor domain-containing protein</fullName>
    </recommendedName>
</protein>
<keyword evidence="1" id="KW-0479">Metal-binding</keyword>
<evidence type="ECO:0000256" key="7">
    <source>
        <dbReference type="ARBA" id="ARBA00023170"/>
    </source>
</evidence>
<keyword evidence="5" id="KW-0238">DNA-binding</keyword>
<dbReference type="GO" id="GO:0043565">
    <property type="term" value="F:sequence-specific DNA binding"/>
    <property type="evidence" value="ECO:0007669"/>
    <property type="project" value="InterPro"/>
</dbReference>
<dbReference type="SUPFAM" id="SSF48508">
    <property type="entry name" value="Nuclear receptor ligand-binding domain"/>
    <property type="match status" value="1"/>
</dbReference>
<gene>
    <name evidence="10" type="ORF">PENTCL1PPCAC_15956</name>
</gene>
<proteinExistence type="predicted"/>
<comment type="caution">
    <text evidence="10">The sequence shown here is derived from an EMBL/GenBank/DDBJ whole genome shotgun (WGS) entry which is preliminary data.</text>
</comment>
<evidence type="ECO:0000259" key="9">
    <source>
        <dbReference type="PROSITE" id="PS51030"/>
    </source>
</evidence>
<dbReference type="InterPro" id="IPR001628">
    <property type="entry name" value="Znf_hrmn_rcpt"/>
</dbReference>
<organism evidence="10 11">
    <name type="scientific">Pristionchus entomophagus</name>
    <dbReference type="NCBI Taxonomy" id="358040"/>
    <lineage>
        <taxon>Eukaryota</taxon>
        <taxon>Metazoa</taxon>
        <taxon>Ecdysozoa</taxon>
        <taxon>Nematoda</taxon>
        <taxon>Chromadorea</taxon>
        <taxon>Rhabditida</taxon>
        <taxon>Rhabditina</taxon>
        <taxon>Diplogasteromorpha</taxon>
        <taxon>Diplogasteroidea</taxon>
        <taxon>Neodiplogasteridae</taxon>
        <taxon>Pristionchus</taxon>
    </lineage>
</organism>
<dbReference type="PROSITE" id="PS51030">
    <property type="entry name" value="NUCLEAR_REC_DBD_2"/>
    <property type="match status" value="1"/>
</dbReference>
<sequence>MDSSSISGKCLICSTPNNSMSLGIDACRSCTSFFKRAYLSARRLTCRQGDRKCALVRAADAVAYSMCRGCRYDRCIAVGMEYERPLRAQKFNCEKADESLPSSSSVVDGKEDSLLDRIGRERAVCMERRRVHELELVKRNNLTRLPHPSEEVYLADYDCALAAFSISVSDSWQLLLTVFPSLRDLPHQDQREVFRLCVPQFAMLDGFSRTKRVWGDFAFSKYAMCSALICTDMESPEQWIGERKGGPNTEEMLECVRAFHLEHLSVTVPSFEKAAIHERETDAMLALMLCESELQSDLSECLLGVLKKVRAEILGDLHRFYTEEMGHSDYSTRLGNLMTMCDTFREGNLLFNEFFRMQVKIFDLYVTETLLTDLIL</sequence>
<dbReference type="Gene3D" id="1.10.565.10">
    <property type="entry name" value="Retinoid X Receptor"/>
    <property type="match status" value="1"/>
</dbReference>
<dbReference type="GO" id="GO:0003700">
    <property type="term" value="F:DNA-binding transcription factor activity"/>
    <property type="evidence" value="ECO:0007669"/>
    <property type="project" value="InterPro"/>
</dbReference>
<dbReference type="Pfam" id="PF00105">
    <property type="entry name" value="zf-C4"/>
    <property type="match status" value="1"/>
</dbReference>
<keyword evidence="7" id="KW-0675">Receptor</keyword>
<keyword evidence="11" id="KW-1185">Reference proteome</keyword>
<dbReference type="PRINTS" id="PR00047">
    <property type="entry name" value="STROIDFINGER"/>
</dbReference>
<keyword evidence="8" id="KW-0539">Nucleus</keyword>
<evidence type="ECO:0000256" key="4">
    <source>
        <dbReference type="ARBA" id="ARBA00023015"/>
    </source>
</evidence>
<accession>A0AAV5THJ6</accession>
<dbReference type="Proteomes" id="UP001432027">
    <property type="component" value="Unassembled WGS sequence"/>
</dbReference>
<evidence type="ECO:0000313" key="11">
    <source>
        <dbReference type="Proteomes" id="UP001432027"/>
    </source>
</evidence>
<reference evidence="10" key="1">
    <citation type="submission" date="2023-10" db="EMBL/GenBank/DDBJ databases">
        <title>Genome assembly of Pristionchus species.</title>
        <authorList>
            <person name="Yoshida K."/>
            <person name="Sommer R.J."/>
        </authorList>
    </citation>
    <scope>NUCLEOTIDE SEQUENCE</scope>
    <source>
        <strain evidence="10">RS0144</strain>
    </source>
</reference>
<dbReference type="SUPFAM" id="SSF57716">
    <property type="entry name" value="Glucocorticoid receptor-like (DNA-binding domain)"/>
    <property type="match status" value="1"/>
</dbReference>
<evidence type="ECO:0000313" key="10">
    <source>
        <dbReference type="EMBL" id="GMS93781.1"/>
    </source>
</evidence>
<dbReference type="Pfam" id="PF00104">
    <property type="entry name" value="Hormone_recep"/>
    <property type="match status" value="1"/>
</dbReference>
<dbReference type="GO" id="GO:0005634">
    <property type="term" value="C:nucleus"/>
    <property type="evidence" value="ECO:0007669"/>
    <property type="project" value="TreeGrafter"/>
</dbReference>
<dbReference type="InterPro" id="IPR013088">
    <property type="entry name" value="Znf_NHR/GATA"/>
</dbReference>
<dbReference type="GO" id="GO:0008270">
    <property type="term" value="F:zinc ion binding"/>
    <property type="evidence" value="ECO:0007669"/>
    <property type="project" value="UniProtKB-KW"/>
</dbReference>
<name>A0AAV5THJ6_9BILA</name>
<dbReference type="Gene3D" id="3.30.50.10">
    <property type="entry name" value="Erythroid Transcription Factor GATA-1, subunit A"/>
    <property type="match status" value="1"/>
</dbReference>
<feature type="domain" description="Nuclear receptor" evidence="9">
    <location>
        <begin position="7"/>
        <end position="87"/>
    </location>
</feature>